<evidence type="ECO:0000313" key="5">
    <source>
        <dbReference type="EMBL" id="RVT57739.1"/>
    </source>
</evidence>
<dbReference type="SUPFAM" id="SSF50685">
    <property type="entry name" value="Barwin-like endoglucanases"/>
    <property type="match status" value="1"/>
</dbReference>
<dbReference type="Gene3D" id="2.40.40.10">
    <property type="entry name" value="RlpA-like domain"/>
    <property type="match status" value="1"/>
</dbReference>
<dbReference type="SUPFAM" id="SSF54106">
    <property type="entry name" value="LysM domain"/>
    <property type="match status" value="2"/>
</dbReference>
<feature type="region of interest" description="Disordered" evidence="2">
    <location>
        <begin position="124"/>
        <end position="156"/>
    </location>
</feature>
<dbReference type="PANTHER" id="PTHR39160:SF6">
    <property type="entry name" value="CELL WALL-BINDING PROTEIN YOCH"/>
    <property type="match status" value="1"/>
</dbReference>
<comment type="caution">
    <text evidence="5">The sequence shown here is derived from an EMBL/GenBank/DDBJ whole genome shotgun (WGS) entry which is preliminary data.</text>
</comment>
<organism evidence="5 6">
    <name type="scientific">Niallia taxi</name>
    <dbReference type="NCBI Taxonomy" id="2499688"/>
    <lineage>
        <taxon>Bacteria</taxon>
        <taxon>Bacillati</taxon>
        <taxon>Bacillota</taxon>
        <taxon>Bacilli</taxon>
        <taxon>Bacillales</taxon>
        <taxon>Bacillaceae</taxon>
        <taxon>Niallia</taxon>
    </lineage>
</organism>
<feature type="compositionally biased region" description="Basic and acidic residues" evidence="2">
    <location>
        <begin position="124"/>
        <end position="140"/>
    </location>
</feature>
<dbReference type="InterPro" id="IPR051933">
    <property type="entry name" value="Resuscitation_pf_RpfB"/>
</dbReference>
<dbReference type="EMBL" id="RZTZ01000015">
    <property type="protein sequence ID" value="RVT57739.1"/>
    <property type="molecule type" value="Genomic_DNA"/>
</dbReference>
<evidence type="ECO:0000259" key="4">
    <source>
        <dbReference type="PROSITE" id="PS51782"/>
    </source>
</evidence>
<accession>A0A3S2TRM3</accession>
<dbReference type="InterPro" id="IPR010611">
    <property type="entry name" value="3D_dom"/>
</dbReference>
<dbReference type="Gene3D" id="3.10.350.10">
    <property type="entry name" value="LysM domain"/>
    <property type="match status" value="2"/>
</dbReference>
<feature type="domain" description="LysM" evidence="4">
    <location>
        <begin position="71"/>
        <end position="114"/>
    </location>
</feature>
<proteinExistence type="predicted"/>
<dbReference type="CDD" id="cd22786">
    <property type="entry name" value="DPBB_YuiC-like"/>
    <property type="match status" value="1"/>
</dbReference>
<dbReference type="AlphaFoldDB" id="A0A3S2TRM3"/>
<dbReference type="Pfam" id="PF06725">
    <property type="entry name" value="3D"/>
    <property type="match status" value="1"/>
</dbReference>
<protein>
    <submittedName>
        <fullName evidence="5">LysM peptidoglycan-binding domain-containing protein</fullName>
    </submittedName>
</protein>
<gene>
    <name evidence="5" type="ORF">EM808_23610</name>
</gene>
<dbReference type="PANTHER" id="PTHR39160">
    <property type="entry name" value="CELL WALL-BINDING PROTEIN YOCH"/>
    <property type="match status" value="1"/>
</dbReference>
<name>A0A3S2TRM3_9BACI</name>
<feature type="domain" description="LysM" evidence="4">
    <location>
        <begin position="24"/>
        <end position="67"/>
    </location>
</feature>
<dbReference type="GO" id="GO:0019867">
    <property type="term" value="C:outer membrane"/>
    <property type="evidence" value="ECO:0007669"/>
    <property type="project" value="InterPro"/>
</dbReference>
<dbReference type="RefSeq" id="WP_127741459.1">
    <property type="nucleotide sequence ID" value="NZ_RZTZ01000015.1"/>
</dbReference>
<evidence type="ECO:0000256" key="3">
    <source>
        <dbReference type="SAM" id="SignalP"/>
    </source>
</evidence>
<dbReference type="InterPro" id="IPR018392">
    <property type="entry name" value="LysM"/>
</dbReference>
<evidence type="ECO:0000256" key="1">
    <source>
        <dbReference type="ARBA" id="ARBA00022729"/>
    </source>
</evidence>
<evidence type="ECO:0000313" key="6">
    <source>
        <dbReference type="Proteomes" id="UP000288024"/>
    </source>
</evidence>
<keyword evidence="6" id="KW-1185">Reference proteome</keyword>
<dbReference type="InterPro" id="IPR036779">
    <property type="entry name" value="LysM_dom_sf"/>
</dbReference>
<dbReference type="GO" id="GO:0004553">
    <property type="term" value="F:hydrolase activity, hydrolyzing O-glycosyl compounds"/>
    <property type="evidence" value="ECO:0007669"/>
    <property type="project" value="InterPro"/>
</dbReference>
<dbReference type="Proteomes" id="UP000288024">
    <property type="component" value="Unassembled WGS sequence"/>
</dbReference>
<sequence>MKKLLSFIACATIATSIATEAKAAEVTVKEGDTLWSISKDYDVSTEDIKTWNDLNSDIIKVNDTLDLQVEKTHKVKKGDTLWSLAKDNDNTVDDLMKWNKLPSEKIYVGEELIVDNGIEKKDADSAVKEEKQEEKQEKKAVKTASAPVEKDDSGNAETVTVSATAYTADCKGCSGITATGIDLKENPNKKVIAVDPKVIPLGSTVYVEGYGKAVAGDTGGAIKGNKIDLFMSSEKDALNWGRKQVEVKIID</sequence>
<feature type="chain" id="PRO_5018614761" evidence="3">
    <location>
        <begin position="24"/>
        <end position="251"/>
    </location>
</feature>
<dbReference type="CDD" id="cd00118">
    <property type="entry name" value="LysM"/>
    <property type="match status" value="2"/>
</dbReference>
<keyword evidence="1 3" id="KW-0732">Signal</keyword>
<dbReference type="PROSITE" id="PS51782">
    <property type="entry name" value="LYSM"/>
    <property type="match status" value="2"/>
</dbReference>
<feature type="signal peptide" evidence="3">
    <location>
        <begin position="1"/>
        <end position="23"/>
    </location>
</feature>
<dbReference type="GO" id="GO:0009254">
    <property type="term" value="P:peptidoglycan turnover"/>
    <property type="evidence" value="ECO:0007669"/>
    <property type="project" value="InterPro"/>
</dbReference>
<dbReference type="SMART" id="SM00257">
    <property type="entry name" value="LysM"/>
    <property type="match status" value="2"/>
</dbReference>
<dbReference type="Pfam" id="PF01476">
    <property type="entry name" value="LysM"/>
    <property type="match status" value="2"/>
</dbReference>
<evidence type="ECO:0000256" key="2">
    <source>
        <dbReference type="SAM" id="MobiDB-lite"/>
    </source>
</evidence>
<reference evidence="5 6" key="1">
    <citation type="submission" date="2019-01" db="EMBL/GenBank/DDBJ databases">
        <title>Bacillus sp. M5HDSG1-1, whole genome shotgun sequence.</title>
        <authorList>
            <person name="Tuo L."/>
        </authorList>
    </citation>
    <scope>NUCLEOTIDE SEQUENCE [LARGE SCALE GENOMIC DNA]</scope>
    <source>
        <strain evidence="5 6">M5HDSG1-1</strain>
    </source>
</reference>
<dbReference type="InterPro" id="IPR036908">
    <property type="entry name" value="RlpA-like_sf"/>
</dbReference>